<protein>
    <recommendedName>
        <fullName evidence="1">Knr4/Smi1-like domain-containing protein</fullName>
    </recommendedName>
</protein>
<name>R0NYI8_STRMT</name>
<dbReference type="InterPro" id="IPR018958">
    <property type="entry name" value="Knr4/Smi1-like_dom"/>
</dbReference>
<dbReference type="Gene3D" id="3.40.1580.10">
    <property type="entry name" value="SMI1/KNR4-like"/>
    <property type="match status" value="1"/>
</dbReference>
<dbReference type="SUPFAM" id="SSF160631">
    <property type="entry name" value="SMI1/KNR4-like"/>
    <property type="match status" value="1"/>
</dbReference>
<organism evidence="2 3">
    <name type="scientific">Streptococcus mitis 13/39</name>
    <dbReference type="NCBI Taxonomy" id="1239793"/>
    <lineage>
        <taxon>Bacteria</taxon>
        <taxon>Bacillati</taxon>
        <taxon>Bacillota</taxon>
        <taxon>Bacilli</taxon>
        <taxon>Lactobacillales</taxon>
        <taxon>Streptococcaceae</taxon>
        <taxon>Streptococcus</taxon>
        <taxon>Streptococcus mitis group</taxon>
    </lineage>
</organism>
<dbReference type="AlphaFoldDB" id="R0NYI8"/>
<evidence type="ECO:0000313" key="3">
    <source>
        <dbReference type="Proteomes" id="UP000013315"/>
    </source>
</evidence>
<comment type="caution">
    <text evidence="2">The sequence shown here is derived from an EMBL/GenBank/DDBJ whole genome shotgun (WGS) entry which is preliminary data.</text>
</comment>
<dbReference type="Proteomes" id="UP000013315">
    <property type="component" value="Unassembled WGS sequence"/>
</dbReference>
<sequence length="151" mass="17709">MTMKLDRFGFANEEAISILENKYKVVLPEDYKRFLLQENGGRNTAYKYKNLVRISQISEEINIDVMFGVETNMKNADIEQWTSEYRDDLFPNSIIIGDTIQHGFIVFWLSNDNNAGIYYYDDTYEFASSTDDMNTYFLANSFSEFLNMVEN</sequence>
<evidence type="ECO:0000313" key="2">
    <source>
        <dbReference type="EMBL" id="EOB31450.1"/>
    </source>
</evidence>
<reference evidence="2 3" key="1">
    <citation type="submission" date="2013-04" db="EMBL/GenBank/DDBJ databases">
        <authorList>
            <person name="Ikryannikova L.N."/>
            <person name="Ilina E.N."/>
            <person name="Kostryukova E.S."/>
            <person name="Semashko T.A."/>
            <person name="Karpova I.Y.U."/>
            <person name="Larin A.K."/>
            <person name="Ischenko D.S."/>
            <person name="Alekseev D.G."/>
            <person name="Klimova E.A."/>
            <person name="Filimonova A.V."/>
            <person name="Savinova T.A."/>
            <person name="Filimonova O.Y.U."/>
            <person name="Dubovickaya V.A."/>
            <person name="Sidorenko S.V."/>
            <person name="Govorun V.M."/>
        </authorList>
    </citation>
    <scope>NUCLEOTIDE SEQUENCE [LARGE SCALE GENOMIC DNA]</scope>
    <source>
        <strain evidence="2 3">13/39</strain>
    </source>
</reference>
<dbReference type="PATRIC" id="fig|1239793.3.peg.1692"/>
<evidence type="ECO:0000259" key="1">
    <source>
        <dbReference type="SMART" id="SM00860"/>
    </source>
</evidence>
<proteinExistence type="predicted"/>
<accession>R0NYI8</accession>
<feature type="domain" description="Knr4/Smi1-like" evidence="1">
    <location>
        <begin position="10"/>
        <end position="148"/>
    </location>
</feature>
<dbReference type="SMART" id="SM00860">
    <property type="entry name" value="SMI1_KNR4"/>
    <property type="match status" value="1"/>
</dbReference>
<gene>
    <name evidence="2" type="ORF">D065_08652</name>
</gene>
<dbReference type="EMBL" id="AQTU01000028">
    <property type="protein sequence ID" value="EOB31450.1"/>
    <property type="molecule type" value="Genomic_DNA"/>
</dbReference>
<dbReference type="Pfam" id="PF09346">
    <property type="entry name" value="SMI1_KNR4"/>
    <property type="match status" value="1"/>
</dbReference>
<dbReference type="InterPro" id="IPR037883">
    <property type="entry name" value="Knr4/Smi1-like_sf"/>
</dbReference>